<dbReference type="PANTHER" id="PTHR43834">
    <property type="entry name" value="GTPASE DER"/>
    <property type="match status" value="1"/>
</dbReference>
<evidence type="ECO:0000256" key="9">
    <source>
        <dbReference type="PROSITE-ProRule" id="PRU01049"/>
    </source>
</evidence>
<comment type="subunit">
    <text evidence="8">Associates with the 50S ribosomal subunit.</text>
</comment>
<evidence type="ECO:0000256" key="3">
    <source>
        <dbReference type="ARBA" id="ARBA00022517"/>
    </source>
</evidence>
<name>A0A9D9GY29_9BACT</name>
<evidence type="ECO:0000256" key="10">
    <source>
        <dbReference type="RuleBase" id="RU004481"/>
    </source>
</evidence>
<comment type="function">
    <text evidence="8 10">GTPase that plays an essential role in the late steps of ribosome biogenesis.</text>
</comment>
<organism evidence="12 13">
    <name type="scientific">Candidatus Egerieousia excrementavium</name>
    <dbReference type="NCBI Taxonomy" id="2840778"/>
    <lineage>
        <taxon>Bacteria</taxon>
        <taxon>Pseudomonadati</taxon>
        <taxon>Bacteroidota</taxon>
        <taxon>Bacteroidia</taxon>
        <taxon>Bacteroidales</taxon>
        <taxon>Candidatus Egerieousia</taxon>
    </lineage>
</organism>
<dbReference type="HAMAP" id="MF_00195">
    <property type="entry name" value="GTPase_Der"/>
    <property type="match status" value="1"/>
</dbReference>
<dbReference type="EMBL" id="JADINB010000118">
    <property type="protein sequence ID" value="MBO8429291.1"/>
    <property type="molecule type" value="Genomic_DNA"/>
</dbReference>
<feature type="binding site" evidence="8">
    <location>
        <begin position="229"/>
        <end position="233"/>
    </location>
    <ligand>
        <name>GTP</name>
        <dbReference type="ChEBI" id="CHEBI:37565"/>
        <label>2</label>
    </ligand>
</feature>
<dbReference type="FunFam" id="3.40.50.300:FF:000040">
    <property type="entry name" value="GTPase Der"/>
    <property type="match status" value="1"/>
</dbReference>
<dbReference type="NCBIfam" id="TIGR00231">
    <property type="entry name" value="small_GTP"/>
    <property type="match status" value="2"/>
</dbReference>
<dbReference type="Gene3D" id="3.40.50.300">
    <property type="entry name" value="P-loop containing nucleotide triphosphate hydrolases"/>
    <property type="match status" value="2"/>
</dbReference>
<dbReference type="PANTHER" id="PTHR43834:SF6">
    <property type="entry name" value="GTPASE DER"/>
    <property type="match status" value="1"/>
</dbReference>
<evidence type="ECO:0000256" key="6">
    <source>
        <dbReference type="ARBA" id="ARBA00023134"/>
    </source>
</evidence>
<feature type="binding site" evidence="8">
    <location>
        <begin position="294"/>
        <end position="297"/>
    </location>
    <ligand>
        <name>GTP</name>
        <dbReference type="ChEBI" id="CHEBI:37565"/>
        <label>2</label>
    </ligand>
</feature>
<reference evidence="12" key="2">
    <citation type="journal article" date="2021" name="PeerJ">
        <title>Extensive microbial diversity within the chicken gut microbiome revealed by metagenomics and culture.</title>
        <authorList>
            <person name="Gilroy R."/>
            <person name="Ravi A."/>
            <person name="Getino M."/>
            <person name="Pursley I."/>
            <person name="Horton D.L."/>
            <person name="Alikhan N.F."/>
            <person name="Baker D."/>
            <person name="Gharbi K."/>
            <person name="Hall N."/>
            <person name="Watson M."/>
            <person name="Adriaenssens E.M."/>
            <person name="Foster-Nyarko E."/>
            <person name="Jarju S."/>
            <person name="Secka A."/>
            <person name="Antonio M."/>
            <person name="Oren A."/>
            <person name="Chaudhuri R.R."/>
            <person name="La Ragione R."/>
            <person name="Hildebrand F."/>
            <person name="Pallen M.J."/>
        </authorList>
    </citation>
    <scope>NUCLEOTIDE SEQUENCE</scope>
    <source>
        <strain evidence="12">15467</strain>
    </source>
</reference>
<dbReference type="InterPro" id="IPR027417">
    <property type="entry name" value="P-loop_NTPase"/>
</dbReference>
<dbReference type="GO" id="GO:0042254">
    <property type="term" value="P:ribosome biogenesis"/>
    <property type="evidence" value="ECO:0007669"/>
    <property type="project" value="UniProtKB-KW"/>
</dbReference>
<keyword evidence="6 8" id="KW-0342">GTP-binding</keyword>
<feature type="binding site" evidence="8">
    <location>
        <begin position="56"/>
        <end position="60"/>
    </location>
    <ligand>
        <name>GTP</name>
        <dbReference type="ChEBI" id="CHEBI:37565"/>
        <label>1</label>
    </ligand>
</feature>
<comment type="caution">
    <text evidence="12">The sequence shown here is derived from an EMBL/GenBank/DDBJ whole genome shotgun (WGS) entry which is preliminary data.</text>
</comment>
<dbReference type="FunFam" id="3.30.300.20:FF:000004">
    <property type="entry name" value="GTPase Der"/>
    <property type="match status" value="1"/>
</dbReference>
<evidence type="ECO:0000313" key="13">
    <source>
        <dbReference type="Proteomes" id="UP000823635"/>
    </source>
</evidence>
<dbReference type="SUPFAM" id="SSF52540">
    <property type="entry name" value="P-loop containing nucleoside triphosphate hydrolases"/>
    <property type="match status" value="2"/>
</dbReference>
<feature type="domain" description="EngA-type G" evidence="11">
    <location>
        <begin position="3"/>
        <end position="167"/>
    </location>
</feature>
<dbReference type="GO" id="GO:0005525">
    <property type="term" value="F:GTP binding"/>
    <property type="evidence" value="ECO:0007669"/>
    <property type="project" value="UniProtKB-UniRule"/>
</dbReference>
<keyword evidence="5 8" id="KW-0547">Nucleotide-binding</keyword>
<dbReference type="FunFam" id="3.40.50.300:FF:000953">
    <property type="entry name" value="GTPase Der"/>
    <property type="match status" value="1"/>
</dbReference>
<keyword evidence="3 8" id="KW-0690">Ribosome biogenesis</keyword>
<evidence type="ECO:0000313" key="12">
    <source>
        <dbReference type="EMBL" id="MBO8429291.1"/>
    </source>
</evidence>
<protein>
    <recommendedName>
        <fullName evidence="2 8">GTPase Der</fullName>
    </recommendedName>
    <alternativeName>
        <fullName evidence="7 8">GTP-binding protein EngA</fullName>
    </alternativeName>
</protein>
<evidence type="ECO:0000256" key="7">
    <source>
        <dbReference type="ARBA" id="ARBA00032345"/>
    </source>
</evidence>
<feature type="binding site" evidence="8">
    <location>
        <begin position="119"/>
        <end position="122"/>
    </location>
    <ligand>
        <name>GTP</name>
        <dbReference type="ChEBI" id="CHEBI:37565"/>
        <label>1</label>
    </ligand>
</feature>
<evidence type="ECO:0000256" key="1">
    <source>
        <dbReference type="ARBA" id="ARBA00008279"/>
    </source>
</evidence>
<dbReference type="InterPro" id="IPR032859">
    <property type="entry name" value="KH_dom-like"/>
</dbReference>
<dbReference type="Pfam" id="PF01926">
    <property type="entry name" value="MMR_HSR1"/>
    <property type="match status" value="2"/>
</dbReference>
<dbReference type="GO" id="GO:0043022">
    <property type="term" value="F:ribosome binding"/>
    <property type="evidence" value="ECO:0007669"/>
    <property type="project" value="TreeGrafter"/>
</dbReference>
<evidence type="ECO:0000256" key="5">
    <source>
        <dbReference type="ARBA" id="ARBA00022741"/>
    </source>
</evidence>
<dbReference type="InterPro" id="IPR015946">
    <property type="entry name" value="KH_dom-like_a/b"/>
</dbReference>
<dbReference type="AlphaFoldDB" id="A0A9D9GY29"/>
<evidence type="ECO:0000256" key="2">
    <source>
        <dbReference type="ARBA" id="ARBA00020953"/>
    </source>
</evidence>
<evidence type="ECO:0000259" key="11">
    <source>
        <dbReference type="PROSITE" id="PS51712"/>
    </source>
</evidence>
<dbReference type="PIRSF" id="PIRSF006485">
    <property type="entry name" value="GTP-binding_EngA"/>
    <property type="match status" value="1"/>
</dbReference>
<dbReference type="PROSITE" id="PS51712">
    <property type="entry name" value="G_ENGA"/>
    <property type="match status" value="2"/>
</dbReference>
<dbReference type="InterPro" id="IPR016484">
    <property type="entry name" value="GTPase_Der"/>
</dbReference>
<evidence type="ECO:0000256" key="8">
    <source>
        <dbReference type="HAMAP-Rule" id="MF_00195"/>
    </source>
</evidence>
<sequence>MGAIVAIVGRPNVGKSTLFNRLVGMRQAIVDQTAGVTRDRHYGKAEWCGKEFSVIDTGGYTTNSDDIFEEEIRKQVSMAIEEADLILFLCEVSTGITDYDAEIADMLRRIKKPVIPVVNKIDSGNQMYGTYEFNALGLGEPFAISAISGSGTGDLLDRICELLPAEKEEKSEENIPRITIVGRPNVGKSSITNAFLGQERNIVTPLAGTTRDSISTLYNKFGYKFMLVDTAGLRKKGKVTEDLEFYSVMRAIRAIENSDICILMIDAQCGMEAQDMSIFNLIAKNKKGCVIVVNKWDTITKESNTMKEYTTLIKKRIAPFSDVPVIFTSVINKQRIFDVLETAAAVYKNYTKRIPTSELNAVMLEEIENYPPPSTKGKYIKIKYITQLPSKTPSFAFFCNLPQYIKEPYKRFLENKIRAHFGFTGVPIQIYLRQK</sequence>
<feature type="binding site" evidence="8">
    <location>
        <begin position="182"/>
        <end position="189"/>
    </location>
    <ligand>
        <name>GTP</name>
        <dbReference type="ChEBI" id="CHEBI:37565"/>
        <label>2</label>
    </ligand>
</feature>
<dbReference type="PRINTS" id="PR00326">
    <property type="entry name" value="GTP1OBG"/>
</dbReference>
<evidence type="ECO:0000256" key="4">
    <source>
        <dbReference type="ARBA" id="ARBA00022737"/>
    </source>
</evidence>
<comment type="similarity">
    <text evidence="1 8 9 10">Belongs to the TRAFAC class TrmE-Era-EngA-EngB-Septin-like GTPase superfamily. EngA (Der) GTPase family.</text>
</comment>
<dbReference type="CDD" id="cd01894">
    <property type="entry name" value="EngA1"/>
    <property type="match status" value="1"/>
</dbReference>
<feature type="binding site" evidence="8">
    <location>
        <begin position="9"/>
        <end position="16"/>
    </location>
    <ligand>
        <name>GTP</name>
        <dbReference type="ChEBI" id="CHEBI:37565"/>
        <label>1</label>
    </ligand>
</feature>
<accession>A0A9D9GY29</accession>
<dbReference type="Proteomes" id="UP000823635">
    <property type="component" value="Unassembled WGS sequence"/>
</dbReference>
<gene>
    <name evidence="8 12" type="primary">der</name>
    <name evidence="12" type="ORF">IAC68_05115</name>
</gene>
<dbReference type="CDD" id="cd01895">
    <property type="entry name" value="EngA2"/>
    <property type="match status" value="1"/>
</dbReference>
<feature type="domain" description="EngA-type G" evidence="11">
    <location>
        <begin position="176"/>
        <end position="351"/>
    </location>
</feature>
<dbReference type="NCBIfam" id="TIGR03594">
    <property type="entry name" value="GTPase_EngA"/>
    <property type="match status" value="1"/>
</dbReference>
<proteinExistence type="inferred from homology"/>
<dbReference type="InterPro" id="IPR031166">
    <property type="entry name" value="G_ENGA"/>
</dbReference>
<dbReference type="Pfam" id="PF14714">
    <property type="entry name" value="KH_dom-like"/>
    <property type="match status" value="1"/>
</dbReference>
<dbReference type="InterPro" id="IPR005225">
    <property type="entry name" value="Small_GTP-bd"/>
</dbReference>
<dbReference type="InterPro" id="IPR006073">
    <property type="entry name" value="GTP-bd"/>
</dbReference>
<reference evidence="12" key="1">
    <citation type="submission" date="2020-10" db="EMBL/GenBank/DDBJ databases">
        <authorList>
            <person name="Gilroy R."/>
        </authorList>
    </citation>
    <scope>NUCLEOTIDE SEQUENCE</scope>
    <source>
        <strain evidence="12">15467</strain>
    </source>
</reference>
<dbReference type="Gene3D" id="3.30.300.20">
    <property type="match status" value="1"/>
</dbReference>
<keyword evidence="4 10" id="KW-0677">Repeat</keyword>